<organism evidence="1">
    <name type="scientific">hydrothermal vent metagenome</name>
    <dbReference type="NCBI Taxonomy" id="652676"/>
    <lineage>
        <taxon>unclassified sequences</taxon>
        <taxon>metagenomes</taxon>
        <taxon>ecological metagenomes</taxon>
    </lineage>
</organism>
<name>A0A160TF77_9ZZZZ</name>
<evidence type="ECO:0000313" key="1">
    <source>
        <dbReference type="EMBL" id="CUS42067.1"/>
    </source>
</evidence>
<dbReference type="EMBL" id="CZQC01000061">
    <property type="protein sequence ID" value="CUS42067.1"/>
    <property type="molecule type" value="Genomic_DNA"/>
</dbReference>
<reference evidence="1" key="1">
    <citation type="submission" date="2015-10" db="EMBL/GenBank/DDBJ databases">
        <authorList>
            <person name="Gilbert D.G."/>
        </authorList>
    </citation>
    <scope>NUCLEOTIDE SEQUENCE</scope>
</reference>
<accession>A0A160TF77</accession>
<protein>
    <submittedName>
        <fullName evidence="1">Uncharacterized protein</fullName>
    </submittedName>
</protein>
<proteinExistence type="predicted"/>
<sequence length="288" mass="32967">MLKRLFATRKHPCMPGLNTPEQINVNLSGSVLSLKLPPHYSSDGFEARCAPIETMNIYDPSGYSGDPVGTAVFNSKCFISRRWEIFGPLTQLQFDGLISFVAVVERIDSLPEGMSCFNPNHFEQVINRLIFKMGPEQPAFGKKVGPVNWRTEVKNDCLWVCYEMRKADDGDPNSFAPSQFSSYAVTPLDDHHYIRLMFHNLGYKPAEYSNRFVNSVRDKVLNSVTLTLSEHALKRKADVQAHWPDATMSQQRPPYNWIYPEWRDGDTSKGELHTVITRYHTQPPEFYL</sequence>
<gene>
    <name evidence="1" type="ORF">MGWOODY_Tha1349</name>
</gene>
<dbReference type="AlphaFoldDB" id="A0A160TF77"/>